<dbReference type="CDD" id="cd20405">
    <property type="entry name" value="Tudor_Agenet_AtDUF_rpt1_3"/>
    <property type="match status" value="1"/>
</dbReference>
<evidence type="ECO:0000256" key="1">
    <source>
        <dbReference type="SAM" id="MobiDB-lite"/>
    </source>
</evidence>
<dbReference type="PANTHER" id="PTHR31917:SF164">
    <property type="entry name" value="DUF724 DOMAIN-CONTAINING PROTEIN 7-LIKE"/>
    <property type="match status" value="1"/>
</dbReference>
<proteinExistence type="predicted"/>
<accession>A0AAW1XAQ5</accession>
<dbReference type="AlphaFoldDB" id="A0AAW1XAQ5"/>
<evidence type="ECO:0000259" key="2">
    <source>
        <dbReference type="SMART" id="SM00743"/>
    </source>
</evidence>
<name>A0AAW1XAQ5_RUBAR</name>
<dbReference type="InterPro" id="IPR008395">
    <property type="entry name" value="Agenet-like_dom"/>
</dbReference>
<dbReference type="SMART" id="SM00743">
    <property type="entry name" value="Agenet"/>
    <property type="match status" value="4"/>
</dbReference>
<dbReference type="EMBL" id="JBEDUW010000004">
    <property type="protein sequence ID" value="KAK9934021.1"/>
    <property type="molecule type" value="Genomic_DNA"/>
</dbReference>
<feature type="domain" description="Agenet" evidence="2">
    <location>
        <begin position="4"/>
        <end position="78"/>
    </location>
</feature>
<feature type="domain" description="Agenet" evidence="2">
    <location>
        <begin position="313"/>
        <end position="369"/>
    </location>
</feature>
<evidence type="ECO:0000313" key="4">
    <source>
        <dbReference type="Proteomes" id="UP001457282"/>
    </source>
</evidence>
<dbReference type="CDD" id="cd20406">
    <property type="entry name" value="Tudor_Agenet_AtDUF_rpt2_4"/>
    <property type="match status" value="2"/>
</dbReference>
<sequence>MSRTHFHKGGLVEVTRSDHGGSTGPYYPATVLRPLTKDKAHIFVQYQTLTAHKADGRSKPLTEFVELGKVRPAPPRELHRLFKVGDDVDDFRAKGWSRGTVREILENSKYLVALDGQADQEFESDHFNLRLHREWDDGSWVPPLPEELGLQQKSSGVVKCRKITFKLRDKKKTMGENFTNGTLVDDQADQEFESEQFNLRLHKEWDDRSRVSPLPEEQKSSGKKKCRKIRFTLKAKKETVRADFENGTLVEVSSDEEGYKDAWYTARVVEYIGKDKFLVEYVSLLTEDRTQLLREEAFASYIRPCPPPLPPVAQFKLLQKVDAWYNEGWWEGSISKVLTGSKYVVYFSSTNEELEFNHSNLRLHQDWLNGHWVMDPCCNFYGF</sequence>
<organism evidence="3 4">
    <name type="scientific">Rubus argutus</name>
    <name type="common">Southern blackberry</name>
    <dbReference type="NCBI Taxonomy" id="59490"/>
    <lineage>
        <taxon>Eukaryota</taxon>
        <taxon>Viridiplantae</taxon>
        <taxon>Streptophyta</taxon>
        <taxon>Embryophyta</taxon>
        <taxon>Tracheophyta</taxon>
        <taxon>Spermatophyta</taxon>
        <taxon>Magnoliopsida</taxon>
        <taxon>eudicotyledons</taxon>
        <taxon>Gunneridae</taxon>
        <taxon>Pentapetalae</taxon>
        <taxon>rosids</taxon>
        <taxon>fabids</taxon>
        <taxon>Rosales</taxon>
        <taxon>Rosaceae</taxon>
        <taxon>Rosoideae</taxon>
        <taxon>Rosoideae incertae sedis</taxon>
        <taxon>Rubus</taxon>
    </lineage>
</organism>
<dbReference type="InterPro" id="IPR014002">
    <property type="entry name" value="Agenet_dom_plant"/>
</dbReference>
<reference evidence="3 4" key="1">
    <citation type="journal article" date="2023" name="G3 (Bethesda)">
        <title>A chromosome-length genome assembly and annotation of blackberry (Rubus argutus, cv. 'Hillquist').</title>
        <authorList>
            <person name="Bruna T."/>
            <person name="Aryal R."/>
            <person name="Dudchenko O."/>
            <person name="Sargent D.J."/>
            <person name="Mead D."/>
            <person name="Buti M."/>
            <person name="Cavallini A."/>
            <person name="Hytonen T."/>
            <person name="Andres J."/>
            <person name="Pham M."/>
            <person name="Weisz D."/>
            <person name="Mascagni F."/>
            <person name="Usai G."/>
            <person name="Natali L."/>
            <person name="Bassil N."/>
            <person name="Fernandez G.E."/>
            <person name="Lomsadze A."/>
            <person name="Armour M."/>
            <person name="Olukolu B."/>
            <person name="Poorten T."/>
            <person name="Britton C."/>
            <person name="Davik J."/>
            <person name="Ashrafi H."/>
            <person name="Aiden E.L."/>
            <person name="Borodovsky M."/>
            <person name="Worthington M."/>
        </authorList>
    </citation>
    <scope>NUCLEOTIDE SEQUENCE [LARGE SCALE GENOMIC DNA]</scope>
    <source>
        <strain evidence="3">PI 553951</strain>
    </source>
</reference>
<feature type="domain" description="Agenet" evidence="2">
    <location>
        <begin position="80"/>
        <end position="137"/>
    </location>
</feature>
<evidence type="ECO:0000313" key="3">
    <source>
        <dbReference type="EMBL" id="KAK9934021.1"/>
    </source>
</evidence>
<comment type="caution">
    <text evidence="3">The sequence shown here is derived from an EMBL/GenBank/DDBJ whole genome shotgun (WGS) entry which is preliminary data.</text>
</comment>
<dbReference type="PANTHER" id="PTHR31917">
    <property type="entry name" value="AGENET DOMAIN-CONTAINING PROTEIN-RELATED"/>
    <property type="match status" value="1"/>
</dbReference>
<dbReference type="Pfam" id="PF05641">
    <property type="entry name" value="Agenet"/>
    <property type="match status" value="2"/>
</dbReference>
<dbReference type="Proteomes" id="UP001457282">
    <property type="component" value="Unassembled WGS sequence"/>
</dbReference>
<gene>
    <name evidence="3" type="ORF">M0R45_021186</name>
</gene>
<keyword evidence="4" id="KW-1185">Reference proteome</keyword>
<feature type="region of interest" description="Disordered" evidence="1">
    <location>
        <begin position="1"/>
        <end position="20"/>
    </location>
</feature>
<feature type="domain" description="Agenet" evidence="2">
    <location>
        <begin position="242"/>
        <end position="310"/>
    </location>
</feature>
<protein>
    <recommendedName>
        <fullName evidence="2">Agenet domain-containing protein</fullName>
    </recommendedName>
</protein>